<dbReference type="VEuPathDB" id="FungiDB:ATEG_06356"/>
<proteinExistence type="predicted"/>
<dbReference type="OrthoDB" id="5375264at2759"/>
<evidence type="ECO:0000313" key="2">
    <source>
        <dbReference type="EMBL" id="GFF18164.1"/>
    </source>
</evidence>
<feature type="region of interest" description="Disordered" evidence="1">
    <location>
        <begin position="1"/>
        <end position="85"/>
    </location>
</feature>
<sequence>MSSPNSEDTMDLIVPETTDGTVVKDEAAQEPVSSTESPVELPKKRGRKKATATTATDENAEPESSPKKTKASPSKKSLGPIPTSFEAAGVTDRMILRMRDQENRNWGEITKAYVEYTGTQVGGSTLRMRYTTMKANFTSVSDEDGARLLKFKKDIEERFEQEKWHRLAEAIEADGGDKYPTATLQKKYKELSKNGAASTEE</sequence>
<gene>
    <name evidence="2" type="ORF">ATEIFO6365_0008010500</name>
</gene>
<evidence type="ECO:0000256" key="1">
    <source>
        <dbReference type="SAM" id="MobiDB-lite"/>
    </source>
</evidence>
<dbReference type="AlphaFoldDB" id="A0A5M3Z657"/>
<organism evidence="2 3">
    <name type="scientific">Aspergillus terreus</name>
    <dbReference type="NCBI Taxonomy" id="33178"/>
    <lineage>
        <taxon>Eukaryota</taxon>
        <taxon>Fungi</taxon>
        <taxon>Dikarya</taxon>
        <taxon>Ascomycota</taxon>
        <taxon>Pezizomycotina</taxon>
        <taxon>Eurotiomycetes</taxon>
        <taxon>Eurotiomycetidae</taxon>
        <taxon>Eurotiales</taxon>
        <taxon>Aspergillaceae</taxon>
        <taxon>Aspergillus</taxon>
        <taxon>Aspergillus subgen. Circumdati</taxon>
    </lineage>
</organism>
<comment type="caution">
    <text evidence="2">The sequence shown here is derived from an EMBL/GenBank/DDBJ whole genome shotgun (WGS) entry which is preliminary data.</text>
</comment>
<accession>A0A5M3Z657</accession>
<reference evidence="2 3" key="1">
    <citation type="submission" date="2020-01" db="EMBL/GenBank/DDBJ databases">
        <title>Aspergillus terreus IFO 6365 whole genome shotgun sequence.</title>
        <authorList>
            <person name="Kanamasa S."/>
            <person name="Takahashi H."/>
        </authorList>
    </citation>
    <scope>NUCLEOTIDE SEQUENCE [LARGE SCALE GENOMIC DNA]</scope>
    <source>
        <strain evidence="2 3">IFO 6365</strain>
    </source>
</reference>
<protein>
    <submittedName>
        <fullName evidence="2">AAA ATPase central domain protein</fullName>
    </submittedName>
</protein>
<keyword evidence="3" id="KW-1185">Reference proteome</keyword>
<dbReference type="Proteomes" id="UP000452235">
    <property type="component" value="Unassembled WGS sequence"/>
</dbReference>
<evidence type="ECO:0000313" key="3">
    <source>
        <dbReference type="Proteomes" id="UP000452235"/>
    </source>
</evidence>
<name>A0A5M3Z657_ASPTE</name>
<dbReference type="EMBL" id="BLJY01000008">
    <property type="protein sequence ID" value="GFF18164.1"/>
    <property type="molecule type" value="Genomic_DNA"/>
</dbReference>